<keyword evidence="1" id="KW-0812">Transmembrane</keyword>
<protein>
    <recommendedName>
        <fullName evidence="4">TssN family type VI secretion system protein</fullName>
    </recommendedName>
</protein>
<accession>A0A243WGA0</accession>
<reference evidence="2 3" key="1">
    <citation type="submission" date="2017-01" db="EMBL/GenBank/DDBJ databases">
        <title>A new Hymenobacter.</title>
        <authorList>
            <person name="Liang Y."/>
            <person name="Feng F."/>
        </authorList>
    </citation>
    <scope>NUCLEOTIDE SEQUENCE [LARGE SCALE GENOMIC DNA]</scope>
    <source>
        <strain evidence="2">MIMBbqt21</strain>
    </source>
</reference>
<evidence type="ECO:0000313" key="3">
    <source>
        <dbReference type="Proteomes" id="UP000194873"/>
    </source>
</evidence>
<feature type="transmembrane region" description="Helical" evidence="1">
    <location>
        <begin position="69"/>
        <end position="86"/>
    </location>
</feature>
<keyword evidence="1" id="KW-0472">Membrane</keyword>
<feature type="transmembrane region" description="Helical" evidence="1">
    <location>
        <begin position="42"/>
        <end position="63"/>
    </location>
</feature>
<gene>
    <name evidence="2" type="ORF">BXP70_08555</name>
</gene>
<dbReference type="RefSeq" id="WP_143436422.1">
    <property type="nucleotide sequence ID" value="NZ_MTSE01000003.1"/>
</dbReference>
<dbReference type="OrthoDB" id="1024052at2"/>
<keyword evidence="1" id="KW-1133">Transmembrane helix</keyword>
<evidence type="ECO:0000313" key="2">
    <source>
        <dbReference type="EMBL" id="OUJ74796.1"/>
    </source>
</evidence>
<proteinExistence type="predicted"/>
<comment type="caution">
    <text evidence="2">The sequence shown here is derived from an EMBL/GenBank/DDBJ whole genome shotgun (WGS) entry which is preliminary data.</text>
</comment>
<dbReference type="Pfam" id="PF17555">
    <property type="entry name" value="TssN"/>
    <property type="match status" value="1"/>
</dbReference>
<feature type="transmembrane region" description="Helical" evidence="1">
    <location>
        <begin position="12"/>
        <end position="30"/>
    </location>
</feature>
<dbReference type="EMBL" id="MTSE01000003">
    <property type="protein sequence ID" value="OUJ74796.1"/>
    <property type="molecule type" value="Genomic_DNA"/>
</dbReference>
<dbReference type="AlphaFoldDB" id="A0A243WGA0"/>
<sequence>MPKTLPDHFFLHYLLLPILALVVLVALVAINQKKGLLSGRQVVVMVLVFALPMALAGLFGLIYLWFIPWYYVLMQAIFFGIGVLYLRQLDKVLGEDRRTELPFTYLLTSLILLLGGYCFSLIFNLFSSLPYGLWAATCVLPFVVPLLFFQTFEALVAIPNEIRKVWHYPRPAPEVVLDDIDHFHLMILEVELRKRPGITEAPVKVKARAAQELPFGVWFQKFIDDYNYKFPHDPILTTTADATEYGWLFYYVRASPFRLRRYIDADLSIAHNYLNERCLIVAKRVEES</sequence>
<dbReference type="InterPro" id="IPR035177">
    <property type="entry name" value="TssN"/>
</dbReference>
<name>A0A243WGA0_9BACT</name>
<feature type="transmembrane region" description="Helical" evidence="1">
    <location>
        <begin position="132"/>
        <end position="158"/>
    </location>
</feature>
<evidence type="ECO:0008006" key="4">
    <source>
        <dbReference type="Google" id="ProtNLM"/>
    </source>
</evidence>
<organism evidence="2 3">
    <name type="scientific">Hymenobacter crusticola</name>
    <dbReference type="NCBI Taxonomy" id="1770526"/>
    <lineage>
        <taxon>Bacteria</taxon>
        <taxon>Pseudomonadati</taxon>
        <taxon>Bacteroidota</taxon>
        <taxon>Cytophagia</taxon>
        <taxon>Cytophagales</taxon>
        <taxon>Hymenobacteraceae</taxon>
        <taxon>Hymenobacter</taxon>
    </lineage>
</organism>
<keyword evidence="3" id="KW-1185">Reference proteome</keyword>
<feature type="transmembrane region" description="Helical" evidence="1">
    <location>
        <begin position="106"/>
        <end position="126"/>
    </location>
</feature>
<dbReference type="Proteomes" id="UP000194873">
    <property type="component" value="Unassembled WGS sequence"/>
</dbReference>
<evidence type="ECO:0000256" key="1">
    <source>
        <dbReference type="SAM" id="Phobius"/>
    </source>
</evidence>